<evidence type="ECO:0000313" key="3">
    <source>
        <dbReference type="Proteomes" id="UP000000763"/>
    </source>
</evidence>
<dbReference type="AlphaFoldDB" id="Q67UY7"/>
<protein>
    <submittedName>
        <fullName evidence="2">Uncharacterized protein</fullName>
    </submittedName>
</protein>
<reference evidence="3" key="2">
    <citation type="journal article" date="2008" name="Nucleic Acids Res.">
        <title>The rice annotation project database (RAP-DB): 2008 update.</title>
        <authorList>
            <consortium name="The rice annotation project (RAP)"/>
        </authorList>
    </citation>
    <scope>GENOME REANNOTATION</scope>
    <source>
        <strain evidence="3">cv. Nipponbare</strain>
    </source>
</reference>
<gene>
    <name evidence="2" type="primary">P0488D02.31</name>
</gene>
<name>Q67UY7_ORYSJ</name>
<evidence type="ECO:0000313" key="2">
    <source>
        <dbReference type="EMBL" id="BAD38032.1"/>
    </source>
</evidence>
<reference evidence="3" key="1">
    <citation type="journal article" date="2005" name="Nature">
        <title>The map-based sequence of the rice genome.</title>
        <authorList>
            <consortium name="International rice genome sequencing project (IRGSP)"/>
            <person name="Matsumoto T."/>
            <person name="Wu J."/>
            <person name="Kanamori H."/>
            <person name="Katayose Y."/>
            <person name="Fujisawa M."/>
            <person name="Namiki N."/>
            <person name="Mizuno H."/>
            <person name="Yamamoto K."/>
            <person name="Antonio B.A."/>
            <person name="Baba T."/>
            <person name="Sakata K."/>
            <person name="Nagamura Y."/>
            <person name="Aoki H."/>
            <person name="Arikawa K."/>
            <person name="Arita K."/>
            <person name="Bito T."/>
            <person name="Chiden Y."/>
            <person name="Fujitsuka N."/>
            <person name="Fukunaka R."/>
            <person name="Hamada M."/>
            <person name="Harada C."/>
            <person name="Hayashi A."/>
            <person name="Hijishita S."/>
            <person name="Honda M."/>
            <person name="Hosokawa S."/>
            <person name="Ichikawa Y."/>
            <person name="Idonuma A."/>
            <person name="Iijima M."/>
            <person name="Ikeda M."/>
            <person name="Ikeno M."/>
            <person name="Ito K."/>
            <person name="Ito S."/>
            <person name="Ito T."/>
            <person name="Ito Y."/>
            <person name="Ito Y."/>
            <person name="Iwabuchi A."/>
            <person name="Kamiya K."/>
            <person name="Karasawa W."/>
            <person name="Kurita K."/>
            <person name="Katagiri S."/>
            <person name="Kikuta A."/>
            <person name="Kobayashi H."/>
            <person name="Kobayashi N."/>
            <person name="Machita K."/>
            <person name="Maehara T."/>
            <person name="Masukawa M."/>
            <person name="Mizubayashi T."/>
            <person name="Mukai Y."/>
            <person name="Nagasaki H."/>
            <person name="Nagata Y."/>
            <person name="Naito S."/>
            <person name="Nakashima M."/>
            <person name="Nakama Y."/>
            <person name="Nakamichi Y."/>
            <person name="Nakamura M."/>
            <person name="Meguro A."/>
            <person name="Negishi M."/>
            <person name="Ohta I."/>
            <person name="Ohta T."/>
            <person name="Okamoto M."/>
            <person name="Ono N."/>
            <person name="Saji S."/>
            <person name="Sakaguchi M."/>
            <person name="Sakai K."/>
            <person name="Shibata M."/>
            <person name="Shimokawa T."/>
            <person name="Song J."/>
            <person name="Takazaki Y."/>
            <person name="Terasawa K."/>
            <person name="Tsugane M."/>
            <person name="Tsuji K."/>
            <person name="Ueda S."/>
            <person name="Waki K."/>
            <person name="Yamagata H."/>
            <person name="Yamamoto M."/>
            <person name="Yamamoto S."/>
            <person name="Yamane H."/>
            <person name="Yoshiki S."/>
            <person name="Yoshihara R."/>
            <person name="Yukawa K."/>
            <person name="Zhong H."/>
            <person name="Yano M."/>
            <person name="Yuan Q."/>
            <person name="Ouyang S."/>
            <person name="Liu J."/>
            <person name="Jones K.M."/>
            <person name="Gansberger K."/>
            <person name="Moffat K."/>
            <person name="Hill J."/>
            <person name="Bera J."/>
            <person name="Fadrosh D."/>
            <person name="Jin S."/>
            <person name="Johri S."/>
            <person name="Kim M."/>
            <person name="Overton L."/>
            <person name="Reardon M."/>
            <person name="Tsitrin T."/>
            <person name="Vuong H."/>
            <person name="Weaver B."/>
            <person name="Ciecko A."/>
            <person name="Tallon L."/>
            <person name="Jackson J."/>
            <person name="Pai G."/>
            <person name="Aken S.V."/>
            <person name="Utterback T."/>
            <person name="Reidmuller S."/>
            <person name="Feldblyum T."/>
            <person name="Hsiao J."/>
            <person name="Zismann V."/>
            <person name="Iobst S."/>
            <person name="de Vazeille A.R."/>
            <person name="Buell C.R."/>
            <person name="Ying K."/>
            <person name="Li Y."/>
            <person name="Lu T."/>
            <person name="Huang Y."/>
            <person name="Zhao Q."/>
            <person name="Feng Q."/>
            <person name="Zhang L."/>
            <person name="Zhu J."/>
            <person name="Weng Q."/>
            <person name="Mu J."/>
            <person name="Lu Y."/>
            <person name="Fan D."/>
            <person name="Liu Y."/>
            <person name="Guan J."/>
            <person name="Zhang Y."/>
            <person name="Yu S."/>
            <person name="Liu X."/>
            <person name="Zhang Y."/>
            <person name="Hong G."/>
            <person name="Han B."/>
            <person name="Choisne N."/>
            <person name="Demange N."/>
            <person name="Orjeda G."/>
            <person name="Samain S."/>
            <person name="Cattolico L."/>
            <person name="Pelletier E."/>
            <person name="Couloux A."/>
            <person name="Segurens B."/>
            <person name="Wincker P."/>
            <person name="D'Hont A."/>
            <person name="Scarpelli C."/>
            <person name="Weissenbach J."/>
            <person name="Salanoubat M."/>
            <person name="Quetier F."/>
            <person name="Yu Y."/>
            <person name="Kim H.R."/>
            <person name="Rambo T."/>
            <person name="Currie J."/>
            <person name="Collura K."/>
            <person name="Luo M."/>
            <person name="Yang T."/>
            <person name="Ammiraju J.S.S."/>
            <person name="Engler F."/>
            <person name="Soderlund C."/>
            <person name="Wing R.A."/>
            <person name="Palmer L.E."/>
            <person name="de la Bastide M."/>
            <person name="Spiegel L."/>
            <person name="Nascimento L."/>
            <person name="Zutavern T."/>
            <person name="O'Shaughnessy A."/>
            <person name="Dike S."/>
            <person name="Dedhia N."/>
            <person name="Preston R."/>
            <person name="Balija V."/>
            <person name="McCombie W.R."/>
            <person name="Chow T."/>
            <person name="Chen H."/>
            <person name="Chung M."/>
            <person name="Chen C."/>
            <person name="Shaw J."/>
            <person name="Wu H."/>
            <person name="Hsiao K."/>
            <person name="Chao Y."/>
            <person name="Chu M."/>
            <person name="Cheng C."/>
            <person name="Hour A."/>
            <person name="Lee P."/>
            <person name="Lin S."/>
            <person name="Lin Y."/>
            <person name="Liou J."/>
            <person name="Liu S."/>
            <person name="Hsing Y."/>
            <person name="Raghuvanshi S."/>
            <person name="Mohanty A."/>
            <person name="Bharti A.K."/>
            <person name="Gaur A."/>
            <person name="Gupta V."/>
            <person name="Kumar D."/>
            <person name="Ravi V."/>
            <person name="Vij S."/>
            <person name="Kapur A."/>
            <person name="Khurana P."/>
            <person name="Khurana P."/>
            <person name="Khurana J.P."/>
            <person name="Tyagi A.K."/>
            <person name="Gaikwad K."/>
            <person name="Singh A."/>
            <person name="Dalal V."/>
            <person name="Srivastava S."/>
            <person name="Dixit A."/>
            <person name="Pal A.K."/>
            <person name="Ghazi I.A."/>
            <person name="Yadav M."/>
            <person name="Pandit A."/>
            <person name="Bhargava A."/>
            <person name="Sureshbabu K."/>
            <person name="Batra K."/>
            <person name="Sharma T.R."/>
            <person name="Mohapatra T."/>
            <person name="Singh N.K."/>
            <person name="Messing J."/>
            <person name="Nelson A.B."/>
            <person name="Fuks G."/>
            <person name="Kavchok S."/>
            <person name="Keizer G."/>
            <person name="Linton E."/>
            <person name="Llaca V."/>
            <person name="Song R."/>
            <person name="Tanyolac B."/>
            <person name="Young S."/>
            <person name="Ho-Il K."/>
            <person name="Hahn J.H."/>
            <person name="Sangsakoo G."/>
            <person name="Vanavichit A."/>
            <person name="de Mattos Luiz.A.T."/>
            <person name="Zimmer P.D."/>
            <person name="Malone G."/>
            <person name="Dellagostin O."/>
            <person name="de Oliveira A.C."/>
            <person name="Bevan M."/>
            <person name="Bancroft I."/>
            <person name="Minx P."/>
            <person name="Cordum H."/>
            <person name="Wilson R."/>
            <person name="Cheng Z."/>
            <person name="Jin W."/>
            <person name="Jiang J."/>
            <person name="Leong S.A."/>
            <person name="Iwama H."/>
            <person name="Gojobori T."/>
            <person name="Itoh T."/>
            <person name="Niimura Y."/>
            <person name="Fujii Y."/>
            <person name="Habara T."/>
            <person name="Sakai H."/>
            <person name="Sato Y."/>
            <person name="Wilson G."/>
            <person name="Kumar K."/>
            <person name="McCouch S."/>
            <person name="Juretic N."/>
            <person name="Hoen D."/>
            <person name="Wright S."/>
            <person name="Bruskiewich R."/>
            <person name="Bureau T."/>
            <person name="Miyao A."/>
            <person name="Hirochika H."/>
            <person name="Nishikawa T."/>
            <person name="Kadowaki K."/>
            <person name="Sugiura M."/>
            <person name="Burr B."/>
            <person name="Sasaki T."/>
        </authorList>
    </citation>
    <scope>NUCLEOTIDE SEQUENCE [LARGE SCALE GENOMIC DNA]</scope>
    <source>
        <strain evidence="3">cv. Nipponbare</strain>
    </source>
</reference>
<evidence type="ECO:0000256" key="1">
    <source>
        <dbReference type="SAM" id="MobiDB-lite"/>
    </source>
</evidence>
<accession>Q67UY7</accession>
<feature type="region of interest" description="Disordered" evidence="1">
    <location>
        <begin position="1"/>
        <end position="56"/>
    </location>
</feature>
<proteinExistence type="predicted"/>
<sequence length="141" mass="14570">MLAVCSPLSPPELDSACTSPASLVVSPSNPTLETDSGGRVDAQVRRNRSPIAPSPFSLLSPPVAAAAIRRRRASSGESEPLALSLSSSLVIPVYTLSPLVVARRPGETAAAHRPFAAGAFVFPQPARVAATSVPPRHDRVG</sequence>
<feature type="compositionally biased region" description="Polar residues" evidence="1">
    <location>
        <begin position="16"/>
        <end position="34"/>
    </location>
</feature>
<organism evidence="2 3">
    <name type="scientific">Oryza sativa subsp. japonica</name>
    <name type="common">Rice</name>
    <dbReference type="NCBI Taxonomy" id="39947"/>
    <lineage>
        <taxon>Eukaryota</taxon>
        <taxon>Viridiplantae</taxon>
        <taxon>Streptophyta</taxon>
        <taxon>Embryophyta</taxon>
        <taxon>Tracheophyta</taxon>
        <taxon>Spermatophyta</taxon>
        <taxon>Magnoliopsida</taxon>
        <taxon>Liliopsida</taxon>
        <taxon>Poales</taxon>
        <taxon>Poaceae</taxon>
        <taxon>BOP clade</taxon>
        <taxon>Oryzoideae</taxon>
        <taxon>Oryzeae</taxon>
        <taxon>Oryzinae</taxon>
        <taxon>Oryza</taxon>
        <taxon>Oryza sativa</taxon>
    </lineage>
</organism>
<dbReference type="Proteomes" id="UP000000763">
    <property type="component" value="Chromosome 9"/>
</dbReference>
<dbReference type="EMBL" id="AP005393">
    <property type="protein sequence ID" value="BAD38032.1"/>
    <property type="molecule type" value="Genomic_DNA"/>
</dbReference>